<evidence type="ECO:0000313" key="4">
    <source>
        <dbReference type="EMBL" id="POM24652.1"/>
    </source>
</evidence>
<evidence type="ECO:0000313" key="5">
    <source>
        <dbReference type="Proteomes" id="UP000242367"/>
    </source>
</evidence>
<evidence type="ECO:0000256" key="1">
    <source>
        <dbReference type="ARBA" id="ARBA00001946"/>
    </source>
</evidence>
<reference evidence="4 5" key="1">
    <citation type="journal article" date="2017" name="Chemistry">
        <title>Isolation, Biosynthesis and Chemical Modifications of Rubterolones A-F: Rare Tropolone Alkaloids from Actinomadura sp. 5-2.</title>
        <authorList>
            <person name="Guo H."/>
            <person name="Benndorf R."/>
            <person name="Leichnitz D."/>
            <person name="Klassen J.L."/>
            <person name="Vollmers J."/>
            <person name="Gorls H."/>
            <person name="Steinacker M."/>
            <person name="Weigel C."/>
            <person name="Dahse H.M."/>
            <person name="Kaster A.K."/>
            <person name="de Beer Z.W."/>
            <person name="Poulsen M."/>
            <person name="Beemelmanns C."/>
        </authorList>
    </citation>
    <scope>NUCLEOTIDE SEQUENCE [LARGE SCALE GENOMIC DNA]</scope>
    <source>
        <strain evidence="4 5">5-2</strain>
    </source>
</reference>
<dbReference type="AlphaFoldDB" id="A0A2P4UHW3"/>
<gene>
    <name evidence="4" type="ORF">BTM25_32860</name>
</gene>
<proteinExistence type="predicted"/>
<dbReference type="InterPro" id="IPR020084">
    <property type="entry name" value="NUDIX_hydrolase_CS"/>
</dbReference>
<organism evidence="4 5">
    <name type="scientific">Actinomadura rubteroloni</name>
    <dbReference type="NCBI Taxonomy" id="1926885"/>
    <lineage>
        <taxon>Bacteria</taxon>
        <taxon>Bacillati</taxon>
        <taxon>Actinomycetota</taxon>
        <taxon>Actinomycetes</taxon>
        <taxon>Streptosporangiales</taxon>
        <taxon>Thermomonosporaceae</taxon>
        <taxon>Actinomadura</taxon>
    </lineage>
</organism>
<dbReference type="PANTHER" id="PTHR43046:SF2">
    <property type="entry name" value="8-OXO-DGTP DIPHOSPHATASE-RELATED"/>
    <property type="match status" value="1"/>
</dbReference>
<dbReference type="RefSeq" id="WP_103563757.1">
    <property type="nucleotide sequence ID" value="NZ_MTBP01000002.1"/>
</dbReference>
<keyword evidence="5" id="KW-1185">Reference proteome</keyword>
<dbReference type="PROSITE" id="PS51462">
    <property type="entry name" value="NUDIX"/>
    <property type="match status" value="1"/>
</dbReference>
<name>A0A2P4UHW3_9ACTN</name>
<sequence>MADGDGDGWSRCGQGHTHWGRFGASGLLVFHRDGDGVVRVLLQQRAWWGIGGGTWGMFGGALHSHEDPVAGALRETSEECTLDVASVRLHGASAEDHGGWSFTSVIGSVAERGDVRAASRETRRAKWIRADAVDGHRLFPPFRRSWPPFRDALVRVELVVDAANVVGARADGWWKDRAGANARLRDDLAALASGVRGLPAGLVPYTTVMPDVVLVVEGQARTVAGEPSPGVHVTAAPGSGDDHIVDLVSSPDPGARRVVVTADRELRARCEAAGAAVVGPRWLIDRLPHRTRPAR</sequence>
<dbReference type="Pfam" id="PF00293">
    <property type="entry name" value="NUDIX"/>
    <property type="match status" value="1"/>
</dbReference>
<dbReference type="PROSITE" id="PS00893">
    <property type="entry name" value="NUDIX_BOX"/>
    <property type="match status" value="1"/>
</dbReference>
<evidence type="ECO:0000259" key="3">
    <source>
        <dbReference type="PROSITE" id="PS51462"/>
    </source>
</evidence>
<evidence type="ECO:0000256" key="2">
    <source>
        <dbReference type="ARBA" id="ARBA00022801"/>
    </source>
</evidence>
<dbReference type="GO" id="GO:0016787">
    <property type="term" value="F:hydrolase activity"/>
    <property type="evidence" value="ECO:0007669"/>
    <property type="project" value="UniProtKB-KW"/>
</dbReference>
<comment type="cofactor">
    <cofactor evidence="1">
        <name>Mg(2+)</name>
        <dbReference type="ChEBI" id="CHEBI:18420"/>
    </cofactor>
</comment>
<protein>
    <submittedName>
        <fullName evidence="4">NUDIX domain protein</fullName>
    </submittedName>
</protein>
<dbReference type="SUPFAM" id="SSF55811">
    <property type="entry name" value="Nudix"/>
    <property type="match status" value="1"/>
</dbReference>
<keyword evidence="2" id="KW-0378">Hydrolase</keyword>
<comment type="caution">
    <text evidence="4">The sequence shown here is derived from an EMBL/GenBank/DDBJ whole genome shotgun (WGS) entry which is preliminary data.</text>
</comment>
<dbReference type="Gene3D" id="3.90.79.10">
    <property type="entry name" value="Nucleoside Triphosphate Pyrophosphohydrolase"/>
    <property type="match status" value="1"/>
</dbReference>
<accession>A0A2P4UHW3</accession>
<dbReference type="EMBL" id="MTBP01000002">
    <property type="protein sequence ID" value="POM24652.1"/>
    <property type="molecule type" value="Genomic_DNA"/>
</dbReference>
<dbReference type="Proteomes" id="UP000242367">
    <property type="component" value="Unassembled WGS sequence"/>
</dbReference>
<feature type="domain" description="Nudix hydrolase" evidence="3">
    <location>
        <begin position="20"/>
        <end position="151"/>
    </location>
</feature>
<dbReference type="InterPro" id="IPR000086">
    <property type="entry name" value="NUDIX_hydrolase_dom"/>
</dbReference>
<dbReference type="InterPro" id="IPR015797">
    <property type="entry name" value="NUDIX_hydrolase-like_dom_sf"/>
</dbReference>
<dbReference type="PANTHER" id="PTHR43046">
    <property type="entry name" value="GDP-MANNOSE MANNOSYL HYDROLASE"/>
    <property type="match status" value="1"/>
</dbReference>